<proteinExistence type="predicted"/>
<evidence type="ECO:0000313" key="12">
    <source>
        <dbReference type="EMBL" id="XCJ15644.1"/>
    </source>
</evidence>
<protein>
    <recommendedName>
        <fullName evidence="2">histidine kinase</fullName>
        <ecNumber evidence="2">2.7.13.3</ecNumber>
    </recommendedName>
</protein>
<dbReference type="Gene3D" id="1.20.5.1930">
    <property type="match status" value="1"/>
</dbReference>
<feature type="transmembrane region" description="Helical" evidence="9">
    <location>
        <begin position="51"/>
        <end position="71"/>
    </location>
</feature>
<evidence type="ECO:0000256" key="9">
    <source>
        <dbReference type="SAM" id="Phobius"/>
    </source>
</evidence>
<dbReference type="PANTHER" id="PTHR24421:SF10">
    <property type="entry name" value="NITRATE_NITRITE SENSOR PROTEIN NARQ"/>
    <property type="match status" value="1"/>
</dbReference>
<keyword evidence="6 12" id="KW-0418">Kinase</keyword>
<evidence type="ECO:0000256" key="4">
    <source>
        <dbReference type="ARBA" id="ARBA00022679"/>
    </source>
</evidence>
<dbReference type="SUPFAM" id="SSF55874">
    <property type="entry name" value="ATPase domain of HSP90 chaperone/DNA topoisomerase II/histidine kinase"/>
    <property type="match status" value="1"/>
</dbReference>
<evidence type="ECO:0000256" key="6">
    <source>
        <dbReference type="ARBA" id="ARBA00022777"/>
    </source>
</evidence>
<evidence type="ECO:0000256" key="7">
    <source>
        <dbReference type="ARBA" id="ARBA00022840"/>
    </source>
</evidence>
<dbReference type="EC" id="2.7.13.3" evidence="2"/>
<reference evidence="12" key="1">
    <citation type="submission" date="2024-06" db="EMBL/GenBank/DDBJ databases">
        <authorList>
            <person name="Fan A."/>
            <person name="Zhang F.Y."/>
            <person name="Zhang L."/>
        </authorList>
    </citation>
    <scope>NUCLEOTIDE SEQUENCE</scope>
    <source>
        <strain evidence="12">Y61</strain>
    </source>
</reference>
<evidence type="ECO:0000256" key="3">
    <source>
        <dbReference type="ARBA" id="ARBA00022553"/>
    </source>
</evidence>
<keyword evidence="9" id="KW-0812">Transmembrane</keyword>
<dbReference type="CDD" id="cd16917">
    <property type="entry name" value="HATPase_UhpB-NarQ-NarX-like"/>
    <property type="match status" value="1"/>
</dbReference>
<name>A0AAU8IC50_9BACL</name>
<dbReference type="InterPro" id="IPR003594">
    <property type="entry name" value="HATPase_dom"/>
</dbReference>
<dbReference type="InterPro" id="IPR050482">
    <property type="entry name" value="Sensor_HK_TwoCompSys"/>
</dbReference>
<keyword evidence="7" id="KW-0067">ATP-binding</keyword>
<dbReference type="PANTHER" id="PTHR24421">
    <property type="entry name" value="NITRATE/NITRITE SENSOR PROTEIN NARX-RELATED"/>
    <property type="match status" value="1"/>
</dbReference>
<gene>
    <name evidence="12" type="ORF">ABNN70_07820</name>
</gene>
<dbReference type="RefSeq" id="WP_353947459.1">
    <property type="nucleotide sequence ID" value="NZ_CP159510.1"/>
</dbReference>
<dbReference type="Pfam" id="PF02518">
    <property type="entry name" value="HATPase_c"/>
    <property type="match status" value="1"/>
</dbReference>
<evidence type="ECO:0000259" key="11">
    <source>
        <dbReference type="Pfam" id="PF07730"/>
    </source>
</evidence>
<keyword evidence="3" id="KW-0597">Phosphoprotein</keyword>
<feature type="domain" description="Signal transduction histidine kinase subgroup 3 dimerisation and phosphoacceptor" evidence="11">
    <location>
        <begin position="168"/>
        <end position="229"/>
    </location>
</feature>
<feature type="domain" description="Histidine kinase/HSP90-like ATPase" evidence="10">
    <location>
        <begin position="267"/>
        <end position="352"/>
    </location>
</feature>
<dbReference type="EMBL" id="CP159510">
    <property type="protein sequence ID" value="XCJ15644.1"/>
    <property type="molecule type" value="Genomic_DNA"/>
</dbReference>
<keyword evidence="4" id="KW-0808">Transferase</keyword>
<dbReference type="Pfam" id="PF07730">
    <property type="entry name" value="HisKA_3"/>
    <property type="match status" value="1"/>
</dbReference>
<keyword evidence="9" id="KW-0472">Membrane</keyword>
<dbReference type="GO" id="GO:0000155">
    <property type="term" value="F:phosphorelay sensor kinase activity"/>
    <property type="evidence" value="ECO:0007669"/>
    <property type="project" value="InterPro"/>
</dbReference>
<evidence type="ECO:0000256" key="8">
    <source>
        <dbReference type="ARBA" id="ARBA00023012"/>
    </source>
</evidence>
<dbReference type="GO" id="GO:0005524">
    <property type="term" value="F:ATP binding"/>
    <property type="evidence" value="ECO:0007669"/>
    <property type="project" value="UniProtKB-KW"/>
</dbReference>
<evidence type="ECO:0000256" key="5">
    <source>
        <dbReference type="ARBA" id="ARBA00022741"/>
    </source>
</evidence>
<keyword evidence="9" id="KW-1133">Transmembrane helix</keyword>
<dbReference type="InterPro" id="IPR036890">
    <property type="entry name" value="HATPase_C_sf"/>
</dbReference>
<evidence type="ECO:0000256" key="2">
    <source>
        <dbReference type="ARBA" id="ARBA00012438"/>
    </source>
</evidence>
<keyword evidence="5" id="KW-0547">Nucleotide-binding</keyword>
<keyword evidence="8" id="KW-0902">Two-component regulatory system</keyword>
<evidence type="ECO:0000256" key="1">
    <source>
        <dbReference type="ARBA" id="ARBA00000085"/>
    </source>
</evidence>
<dbReference type="AlphaFoldDB" id="A0AAU8IC50"/>
<comment type="catalytic activity">
    <reaction evidence="1">
        <text>ATP + protein L-histidine = ADP + protein N-phospho-L-histidine.</text>
        <dbReference type="EC" id="2.7.13.3"/>
    </reaction>
</comment>
<sequence length="362" mass="41095">MDALIDKLILMTGCLAVYLTGATFTDNVAPVLLSFTCACLLSYYDQSRIRLFLTAVYLLLSFFLPWFYVFLPLICYDSFFSKGQWILLPGVLSLAVSRPSDIRIQMLVLALLLLSACLRYRTASLFKLKNQFYDLRDTKKEMAFRLKKQNQDLLINQDTEVRMATLGERNRIAREIHDNVGHLLSRALLQTGALLIINRDKKTKEELSRLKETLSEAMTSIRSSVHDLYDESIDLEKQLNDLKDKFTFCPVTLDYSVHKLPGSKVNVALISIVREALSNMARHSNATAARIILREHPAFYQLMISDNGQARPVDTGEGIGLKNMQDRVEALRGVINFEMGQGFKIFISVPKKAEQLKEAEPS</sequence>
<dbReference type="GO" id="GO:0016020">
    <property type="term" value="C:membrane"/>
    <property type="evidence" value="ECO:0007669"/>
    <property type="project" value="InterPro"/>
</dbReference>
<accession>A0AAU8IC50</accession>
<dbReference type="InterPro" id="IPR011712">
    <property type="entry name" value="Sig_transdc_His_kin_sub3_dim/P"/>
</dbReference>
<dbReference type="Gene3D" id="3.30.565.10">
    <property type="entry name" value="Histidine kinase-like ATPase, C-terminal domain"/>
    <property type="match status" value="1"/>
</dbReference>
<evidence type="ECO:0000259" key="10">
    <source>
        <dbReference type="Pfam" id="PF02518"/>
    </source>
</evidence>
<dbReference type="GO" id="GO:0046983">
    <property type="term" value="F:protein dimerization activity"/>
    <property type="evidence" value="ECO:0007669"/>
    <property type="project" value="InterPro"/>
</dbReference>
<organism evidence="12">
    <name type="scientific">Sporolactobacillus sp. Y61</name>
    <dbReference type="NCBI Taxonomy" id="3160863"/>
    <lineage>
        <taxon>Bacteria</taxon>
        <taxon>Bacillati</taxon>
        <taxon>Bacillota</taxon>
        <taxon>Bacilli</taxon>
        <taxon>Bacillales</taxon>
        <taxon>Sporolactobacillaceae</taxon>
        <taxon>Sporolactobacillus</taxon>
    </lineage>
</organism>